<dbReference type="EMBL" id="BGZO01000115">
    <property type="protein sequence ID" value="GBR77133.1"/>
    <property type="molecule type" value="Genomic_DNA"/>
</dbReference>
<dbReference type="PANTHER" id="PTHR43583:SF2">
    <property type="entry name" value="THIAZOLE BIOSYNTHESIS PROTEIN"/>
    <property type="match status" value="1"/>
</dbReference>
<accession>A0A388TK00</accession>
<evidence type="ECO:0000256" key="6">
    <source>
        <dbReference type="ARBA" id="ARBA00023014"/>
    </source>
</evidence>
<feature type="domain" description="Radical SAM core" evidence="7">
    <location>
        <begin position="71"/>
        <end position="305"/>
    </location>
</feature>
<keyword evidence="3" id="KW-0949">S-adenosyl-L-methionine</keyword>
<evidence type="ECO:0000256" key="2">
    <source>
        <dbReference type="ARBA" id="ARBA00022485"/>
    </source>
</evidence>
<dbReference type="InterPro" id="IPR010722">
    <property type="entry name" value="BATS_dom"/>
</dbReference>
<evidence type="ECO:0000256" key="5">
    <source>
        <dbReference type="ARBA" id="ARBA00023004"/>
    </source>
</evidence>
<keyword evidence="4" id="KW-0479">Metal-binding</keyword>
<dbReference type="SUPFAM" id="SSF102114">
    <property type="entry name" value="Radical SAM enzymes"/>
    <property type="match status" value="1"/>
</dbReference>
<comment type="cofactor">
    <cofactor evidence="1">
        <name>[4Fe-4S] cluster</name>
        <dbReference type="ChEBI" id="CHEBI:49883"/>
    </cofactor>
</comment>
<evidence type="ECO:0000259" key="7">
    <source>
        <dbReference type="PROSITE" id="PS51918"/>
    </source>
</evidence>
<dbReference type="SFLD" id="SFLDF00319">
    <property type="entry name" value="Fe_hydrogenase_maturase_(HydG"/>
    <property type="match status" value="1"/>
</dbReference>
<dbReference type="GO" id="GO:0042364">
    <property type="term" value="P:water-soluble vitamin biosynthetic process"/>
    <property type="evidence" value="ECO:0007669"/>
    <property type="project" value="UniProtKB-ARBA"/>
</dbReference>
<dbReference type="InterPro" id="IPR034428">
    <property type="entry name" value="ThiH/NoCL/HydG-like"/>
</dbReference>
<dbReference type="Proteomes" id="UP000275925">
    <property type="component" value="Unassembled WGS sequence"/>
</dbReference>
<keyword evidence="9" id="KW-1185">Reference proteome</keyword>
<dbReference type="InterPro" id="IPR024007">
    <property type="entry name" value="FeFe-hyd_mat_HydG"/>
</dbReference>
<dbReference type="SFLD" id="SFLDS00029">
    <property type="entry name" value="Radical_SAM"/>
    <property type="match status" value="1"/>
</dbReference>
<name>A0A388TK00_9BACT</name>
<evidence type="ECO:0000256" key="1">
    <source>
        <dbReference type="ARBA" id="ARBA00001966"/>
    </source>
</evidence>
<dbReference type="PANTHER" id="PTHR43583">
    <property type="entry name" value="2-IMINOACETATE SYNTHASE"/>
    <property type="match status" value="1"/>
</dbReference>
<dbReference type="AlphaFoldDB" id="A0A388TK00"/>
<gene>
    <name evidence="8" type="primary">thiH</name>
    <name evidence="8" type="ORF">NO2_1565</name>
</gene>
<reference evidence="8 9" key="1">
    <citation type="journal article" date="2019" name="ISME J.">
        <title>Genome analyses of uncultured TG2/ZB3 bacteria in 'Margulisbacteria' specifically attached to ectosymbiotic spirochetes of protists in the termite gut.</title>
        <authorList>
            <person name="Utami Y.D."/>
            <person name="Kuwahara H."/>
            <person name="Igai K."/>
            <person name="Murakami T."/>
            <person name="Sugaya K."/>
            <person name="Morikawa T."/>
            <person name="Nagura Y."/>
            <person name="Yuki M."/>
            <person name="Deevong P."/>
            <person name="Inoue T."/>
            <person name="Kihara K."/>
            <person name="Lo N."/>
            <person name="Yamada A."/>
            <person name="Ohkuma M."/>
            <person name="Hongoh Y."/>
        </authorList>
    </citation>
    <scope>NUCLEOTIDE SEQUENCE [LARGE SCALE GENOMIC DNA]</scope>
    <source>
        <strain evidence="8">NkOx7-02</strain>
    </source>
</reference>
<keyword evidence="2" id="KW-0004">4Fe-4S</keyword>
<evidence type="ECO:0000256" key="4">
    <source>
        <dbReference type="ARBA" id="ARBA00022723"/>
    </source>
</evidence>
<dbReference type="InterPro" id="IPR058240">
    <property type="entry name" value="rSAM_sf"/>
</dbReference>
<dbReference type="GO" id="GO:0003824">
    <property type="term" value="F:catalytic activity"/>
    <property type="evidence" value="ECO:0007669"/>
    <property type="project" value="InterPro"/>
</dbReference>
<organism evidence="8 9">
    <name type="scientific">Candidatus Termititenax persephonae</name>
    <dbReference type="NCBI Taxonomy" id="2218525"/>
    <lineage>
        <taxon>Bacteria</taxon>
        <taxon>Bacillati</taxon>
        <taxon>Candidatus Margulisiibacteriota</taxon>
        <taxon>Candidatus Termititenacia</taxon>
        <taxon>Candidatus Termititenacales</taxon>
        <taxon>Candidatus Termititenacaceae</taxon>
        <taxon>Candidatus Termititenax</taxon>
    </lineage>
</organism>
<dbReference type="GO" id="GO:0044272">
    <property type="term" value="P:sulfur compound biosynthetic process"/>
    <property type="evidence" value="ECO:0007669"/>
    <property type="project" value="UniProtKB-ARBA"/>
</dbReference>
<proteinExistence type="predicted"/>
<dbReference type="InterPro" id="IPR013785">
    <property type="entry name" value="Aldolase_TIM"/>
</dbReference>
<protein>
    <submittedName>
        <fullName evidence="8">2-iminoacetate synthase</fullName>
    </submittedName>
</protein>
<evidence type="ECO:0000256" key="3">
    <source>
        <dbReference type="ARBA" id="ARBA00022691"/>
    </source>
</evidence>
<keyword evidence="6" id="KW-0411">Iron-sulfur</keyword>
<comment type="caution">
    <text evidence="8">The sequence shown here is derived from an EMBL/GenBank/DDBJ whole genome shotgun (WGS) entry which is preliminary data.</text>
</comment>
<dbReference type="GO" id="GO:0046872">
    <property type="term" value="F:metal ion binding"/>
    <property type="evidence" value="ECO:0007669"/>
    <property type="project" value="UniProtKB-KW"/>
</dbReference>
<dbReference type="NCBIfam" id="TIGR03955">
    <property type="entry name" value="rSAM_HydG"/>
    <property type="match status" value="1"/>
</dbReference>
<keyword evidence="5" id="KW-0408">Iron</keyword>
<dbReference type="SFLD" id="SFLDG01081">
    <property type="entry name" value="cleavage_of_the_Ca-Cb_bond_in"/>
    <property type="match status" value="1"/>
</dbReference>
<evidence type="ECO:0000313" key="9">
    <source>
        <dbReference type="Proteomes" id="UP000275925"/>
    </source>
</evidence>
<dbReference type="CDD" id="cd01335">
    <property type="entry name" value="Radical_SAM"/>
    <property type="match status" value="1"/>
</dbReference>
<dbReference type="SMART" id="SM00876">
    <property type="entry name" value="BATS"/>
    <property type="match status" value="1"/>
</dbReference>
<evidence type="ECO:0000313" key="8">
    <source>
        <dbReference type="EMBL" id="GBR77133.1"/>
    </source>
</evidence>
<dbReference type="PROSITE" id="PS51918">
    <property type="entry name" value="RADICAL_SAM"/>
    <property type="match status" value="1"/>
</dbReference>
<sequence length="460" mass="51814">MRYINEALIWETLEQAEKTTPAEIEKILQKSRKLQRLTLAETAALLTVDEPEILAHIFQAAAWVKNEIYGKRVVLFAPLYISNICQNTCRYCAFKADNKLIERKALTADEIQTQVEFMLQRGHKRILLVAGESQPRFADSLVDYYTSSIEAIYAAQTGAHKIKRVNINCAPLSVADFQKLKKAGIGTFQIFQETYHEETYKYVHVRGPKTDPDKRIAALDDAFAAGIDDVGMGVLYGLFDYRFDTLALLLHIEQLEKTWKVGPHTISVPRIEPAVGAEYSLNIPHKVSDLDFKKIVAVLRLSVPYTGMILSTRETARMRDELIDLGISQISAESSVAPGGYKEKADNPQFTVADHRSLDEIIASLVDKGYIPSFCAACYRMERTGEKFMCLAKPGTIKGKCSMNALITLREYLEDFAPENTKTAGYKFLEQLKAALPHQERQTYENFCLEIAGGARDKYV</sequence>
<dbReference type="Gene3D" id="3.20.20.70">
    <property type="entry name" value="Aldolase class I"/>
    <property type="match status" value="1"/>
</dbReference>
<dbReference type="SFLD" id="SFLDG01060">
    <property type="entry name" value="BATS_domain_containing"/>
    <property type="match status" value="1"/>
</dbReference>
<dbReference type="InterPro" id="IPR007197">
    <property type="entry name" value="rSAM"/>
</dbReference>
<dbReference type="GO" id="GO:0051539">
    <property type="term" value="F:4 iron, 4 sulfur cluster binding"/>
    <property type="evidence" value="ECO:0007669"/>
    <property type="project" value="UniProtKB-KW"/>
</dbReference>
<dbReference type="Pfam" id="PF06968">
    <property type="entry name" value="BATS"/>
    <property type="match status" value="1"/>
</dbReference>
<dbReference type="Pfam" id="PF04055">
    <property type="entry name" value="Radical_SAM"/>
    <property type="match status" value="1"/>
</dbReference>